<dbReference type="SUPFAM" id="SSF52151">
    <property type="entry name" value="FabD/lysophospholipase-like"/>
    <property type="match status" value="1"/>
</dbReference>
<keyword evidence="1" id="KW-0378">Hydrolase</keyword>
<protein>
    <submittedName>
        <fullName evidence="6">Patatin-like phospholipase</fullName>
    </submittedName>
</protein>
<dbReference type="Proteomes" id="UP000295794">
    <property type="component" value="Unassembled WGS sequence"/>
</dbReference>
<dbReference type="InterPro" id="IPR002641">
    <property type="entry name" value="PNPLA_dom"/>
</dbReference>
<dbReference type="Gene3D" id="3.40.1090.10">
    <property type="entry name" value="Cytosolic phospholipase A2 catalytic domain"/>
    <property type="match status" value="1"/>
</dbReference>
<feature type="domain" description="PNPLA" evidence="5">
    <location>
        <begin position="6"/>
        <end position="225"/>
    </location>
</feature>
<gene>
    <name evidence="7" type="ORF">EV682_106111</name>
    <name evidence="6" type="ORF">NCTC11159_03177</name>
</gene>
<evidence type="ECO:0000313" key="8">
    <source>
        <dbReference type="Proteomes" id="UP000255108"/>
    </source>
</evidence>
<dbReference type="PANTHER" id="PTHR14226:SF78">
    <property type="entry name" value="SLR0060 PROTEIN"/>
    <property type="match status" value="1"/>
</dbReference>
<keyword evidence="2" id="KW-0442">Lipid degradation</keyword>
<dbReference type="GO" id="GO:0016787">
    <property type="term" value="F:hydrolase activity"/>
    <property type="evidence" value="ECO:0007669"/>
    <property type="project" value="UniProtKB-KW"/>
</dbReference>
<evidence type="ECO:0000256" key="1">
    <source>
        <dbReference type="ARBA" id="ARBA00022801"/>
    </source>
</evidence>
<name>A0A377STM7_9NEIS</name>
<keyword evidence="3" id="KW-0443">Lipid metabolism</keyword>
<proteinExistence type="predicted"/>
<dbReference type="PROSITE" id="PS51635">
    <property type="entry name" value="PNPLA"/>
    <property type="match status" value="1"/>
</dbReference>
<dbReference type="PANTHER" id="PTHR14226">
    <property type="entry name" value="NEUROPATHY TARGET ESTERASE/SWISS CHEESE D.MELANOGASTER"/>
    <property type="match status" value="1"/>
</dbReference>
<dbReference type="Pfam" id="PF01734">
    <property type="entry name" value="Patatin"/>
    <property type="match status" value="1"/>
</dbReference>
<reference evidence="6 8" key="1">
    <citation type="submission" date="2018-06" db="EMBL/GenBank/DDBJ databases">
        <authorList>
            <consortium name="Pathogen Informatics"/>
            <person name="Doyle S."/>
        </authorList>
    </citation>
    <scope>NUCLEOTIDE SEQUENCE [LARGE SCALE GENOMIC DNA]</scope>
    <source>
        <strain evidence="6 8">NCTC11159</strain>
    </source>
</reference>
<dbReference type="AlphaFoldDB" id="A0A377STM7"/>
<keyword evidence="9" id="KW-1185">Reference proteome</keyword>
<dbReference type="InterPro" id="IPR016035">
    <property type="entry name" value="Acyl_Trfase/lysoPLipase"/>
</dbReference>
<dbReference type="GO" id="GO:0016042">
    <property type="term" value="P:lipid catabolic process"/>
    <property type="evidence" value="ECO:0007669"/>
    <property type="project" value="UniProtKB-KW"/>
</dbReference>
<sequence length="334" mass="36926">MARTALIISGGAPNSTLIAGALEAFHELGVKVDVISTAGAGALLGLMYIAPKNGDVVSTLRGLKEMGVADFIYRAFPVNFKVFHKPGPLAEAYRQTLAANPLLQMMQQWPASNPWAQTLKDGAALALASASPSDLSSDSLGLCAHVPFAEQIIDFEALQDSDAHFWLNAYNLSQHQMENWPRRQIDLKHLQAALSFPYLYPPTEINGDFYIEGAAIDCLNFKDLRKNHPELKEIIVFDLLGAEKLLRKPKDLYDAWVMSIITPLVEIARDDIKLFEALHSDGITLHKVPLIDAIAEKDLPDVFDWSRSNMDRLYQTGYQAAKNYAAAKLAHLIN</sequence>
<dbReference type="RefSeq" id="WP_115228417.1">
    <property type="nucleotide sequence ID" value="NZ_CAWOLO010000006.1"/>
</dbReference>
<evidence type="ECO:0000256" key="2">
    <source>
        <dbReference type="ARBA" id="ARBA00022963"/>
    </source>
</evidence>
<dbReference type="InterPro" id="IPR050301">
    <property type="entry name" value="NTE"/>
</dbReference>
<accession>A0A377STM7</accession>
<evidence type="ECO:0000313" key="9">
    <source>
        <dbReference type="Proteomes" id="UP000295794"/>
    </source>
</evidence>
<dbReference type="EMBL" id="UGHR01000003">
    <property type="protein sequence ID" value="STR44638.1"/>
    <property type="molecule type" value="Genomic_DNA"/>
</dbReference>
<organism evidence="6 8">
    <name type="scientific">Iodobacter fluviatilis</name>
    <dbReference type="NCBI Taxonomy" id="537"/>
    <lineage>
        <taxon>Bacteria</taxon>
        <taxon>Pseudomonadati</taxon>
        <taxon>Pseudomonadota</taxon>
        <taxon>Betaproteobacteria</taxon>
        <taxon>Neisseriales</taxon>
        <taxon>Chitinibacteraceae</taxon>
        <taxon>Iodobacter</taxon>
    </lineage>
</organism>
<reference evidence="7 9" key="2">
    <citation type="submission" date="2019-03" db="EMBL/GenBank/DDBJ databases">
        <title>Genomic Encyclopedia of Type Strains, Phase IV (KMG-IV): sequencing the most valuable type-strain genomes for metagenomic binning, comparative biology and taxonomic classification.</title>
        <authorList>
            <person name="Goeker M."/>
        </authorList>
    </citation>
    <scope>NUCLEOTIDE SEQUENCE [LARGE SCALE GENOMIC DNA]</scope>
    <source>
        <strain evidence="7 9">DSM 3764</strain>
    </source>
</reference>
<evidence type="ECO:0000256" key="3">
    <source>
        <dbReference type="ARBA" id="ARBA00023098"/>
    </source>
</evidence>
<dbReference type="Proteomes" id="UP000255108">
    <property type="component" value="Unassembled WGS sequence"/>
</dbReference>
<evidence type="ECO:0000256" key="4">
    <source>
        <dbReference type="PROSITE-ProRule" id="PRU01161"/>
    </source>
</evidence>
<dbReference type="OrthoDB" id="8712796at2"/>
<comment type="caution">
    <text evidence="4">Lacks conserved residue(s) required for the propagation of feature annotation.</text>
</comment>
<evidence type="ECO:0000313" key="6">
    <source>
        <dbReference type="EMBL" id="STR44638.1"/>
    </source>
</evidence>
<evidence type="ECO:0000259" key="5">
    <source>
        <dbReference type="PROSITE" id="PS51635"/>
    </source>
</evidence>
<dbReference type="EMBL" id="SMBT01000006">
    <property type="protein sequence ID" value="TCU86227.1"/>
    <property type="molecule type" value="Genomic_DNA"/>
</dbReference>
<evidence type="ECO:0000313" key="7">
    <source>
        <dbReference type="EMBL" id="TCU86227.1"/>
    </source>
</evidence>